<dbReference type="NCBIfam" id="NF009222">
    <property type="entry name" value="PRK12570.1"/>
    <property type="match status" value="1"/>
</dbReference>
<evidence type="ECO:0000256" key="2">
    <source>
        <dbReference type="ARBA" id="ARBA00023277"/>
    </source>
</evidence>
<dbReference type="PROSITE" id="PS01272">
    <property type="entry name" value="GCKR"/>
    <property type="match status" value="1"/>
</dbReference>
<keyword evidence="2 3" id="KW-0119">Carbohydrate metabolism</keyword>
<comment type="catalytic activity">
    <reaction evidence="3">
        <text>N-acetyl-D-muramate 6-phosphate + H2O = N-acetyl-D-glucosamine 6-phosphate + (R)-lactate</text>
        <dbReference type="Rhea" id="RHEA:26410"/>
        <dbReference type="ChEBI" id="CHEBI:15377"/>
        <dbReference type="ChEBI" id="CHEBI:16004"/>
        <dbReference type="ChEBI" id="CHEBI:57513"/>
        <dbReference type="ChEBI" id="CHEBI:58722"/>
        <dbReference type="EC" id="4.2.1.126"/>
    </reaction>
</comment>
<dbReference type="Pfam" id="PF22645">
    <property type="entry name" value="GKRP_SIS_N"/>
    <property type="match status" value="1"/>
</dbReference>
<dbReference type="FunFam" id="3.40.50.10490:FF:000014">
    <property type="entry name" value="N-acetylmuramic acid 6-phosphate etherase"/>
    <property type="match status" value="1"/>
</dbReference>
<sequence length="272" mass="29194">MEQIRVTEQASAYDDLQRMSVHDLLTGINREDRRVADAVAATIPTMERLVERIVERMQRGGRMFYIGAGTSGRLAVTDASELPPTYGVPFDTVIGLIAGGDGALRKAVEHAEDDTEGAWRDMQPWRPDSGDILIGVAASGTTPYVVGGLRTARAHGLLTGAITCNPRSPVAAEAEYALEAVVGPEFVTGSTRMKAGTAQKLMLNMISTAVMIRLGRVEGNKMVNMQLTNNKLVDRGTRMIVQETGIAEAEARALLLACGSVKAALDKIQRGE</sequence>
<dbReference type="GO" id="GO:0097173">
    <property type="term" value="P:N-acetylmuramic acid catabolic process"/>
    <property type="evidence" value="ECO:0007669"/>
    <property type="project" value="UniProtKB-UniPathway"/>
</dbReference>
<protein>
    <recommendedName>
        <fullName evidence="3">N-acetylmuramic acid 6-phosphate etherase</fullName>
        <shortName evidence="3">MurNAc-6-P etherase</shortName>
        <ecNumber evidence="3">4.2.1.126</ecNumber>
    </recommendedName>
    <alternativeName>
        <fullName evidence="3">N-acetylmuramic acid 6-phosphate hydrolase</fullName>
    </alternativeName>
    <alternativeName>
        <fullName evidence="3">N-acetylmuramic acid 6-phosphate lyase</fullName>
    </alternativeName>
</protein>
<comment type="miscellaneous">
    <text evidence="3">A lyase-type mechanism (elimination/hydration) is suggested for the cleavage of the lactyl ether bond of MurNAc 6-phosphate, with the formation of an alpha,beta-unsaturated aldehyde intermediate with (E)-stereochemistry, followed by the syn addition of water to give product.</text>
</comment>
<comment type="function">
    <text evidence="3">Specifically catalyzes the cleavage of the D-lactyl ether substituent of MurNAc 6-phosphate, producing GlcNAc 6-phosphate and D-lactate.</text>
</comment>
<evidence type="ECO:0000313" key="6">
    <source>
        <dbReference type="Proteomes" id="UP000318946"/>
    </source>
</evidence>
<dbReference type="PANTHER" id="PTHR10088">
    <property type="entry name" value="GLUCOKINASE REGULATORY PROTEIN"/>
    <property type="match status" value="1"/>
</dbReference>
<dbReference type="PROSITE" id="PS51464">
    <property type="entry name" value="SIS"/>
    <property type="match status" value="1"/>
</dbReference>
<dbReference type="InterPro" id="IPR046348">
    <property type="entry name" value="SIS_dom_sf"/>
</dbReference>
<evidence type="ECO:0000256" key="1">
    <source>
        <dbReference type="ARBA" id="ARBA00023239"/>
    </source>
</evidence>
<dbReference type="GO" id="GO:0009254">
    <property type="term" value="P:peptidoglycan turnover"/>
    <property type="evidence" value="ECO:0007669"/>
    <property type="project" value="TreeGrafter"/>
</dbReference>
<name>A0A4Y1WVG9_9BACT</name>
<proteinExistence type="inferred from homology"/>
<dbReference type="Gene3D" id="1.10.8.1080">
    <property type="match status" value="1"/>
</dbReference>
<dbReference type="GeneID" id="78342463"/>
<dbReference type="OrthoDB" id="9813395at2"/>
<feature type="domain" description="SIS" evidence="4">
    <location>
        <begin position="53"/>
        <end position="216"/>
    </location>
</feature>
<comment type="subunit">
    <text evidence="3">Homodimer.</text>
</comment>
<dbReference type="Proteomes" id="UP000318946">
    <property type="component" value="Chromosome"/>
</dbReference>
<dbReference type="InterPro" id="IPR040190">
    <property type="entry name" value="MURQ/GCKR"/>
</dbReference>
<feature type="active site" description="Proton donor" evidence="3">
    <location>
        <position position="81"/>
    </location>
</feature>
<comment type="pathway">
    <text evidence="3">Amino-sugar metabolism; N-acetylmuramate degradation.</text>
</comment>
<dbReference type="PANTHER" id="PTHR10088:SF4">
    <property type="entry name" value="GLUCOKINASE REGULATORY PROTEIN"/>
    <property type="match status" value="1"/>
</dbReference>
<evidence type="ECO:0000313" key="5">
    <source>
        <dbReference type="EMBL" id="BBL04434.1"/>
    </source>
</evidence>
<dbReference type="InterPro" id="IPR005486">
    <property type="entry name" value="Glucokinase_regulatory_CS"/>
</dbReference>
<dbReference type="GO" id="GO:0016803">
    <property type="term" value="F:ether hydrolase activity"/>
    <property type="evidence" value="ECO:0007669"/>
    <property type="project" value="TreeGrafter"/>
</dbReference>
<comment type="similarity">
    <text evidence="3">Belongs to the GCKR-like family. MurNAc-6-P etherase subfamily.</text>
</comment>
<dbReference type="CDD" id="cd05007">
    <property type="entry name" value="SIS_Etherase"/>
    <property type="match status" value="1"/>
</dbReference>
<dbReference type="EMBL" id="AP019735">
    <property type="protein sequence ID" value="BBL04434.1"/>
    <property type="molecule type" value="Genomic_DNA"/>
</dbReference>
<keyword evidence="1 3" id="KW-0456">Lyase</keyword>
<dbReference type="SUPFAM" id="SSF53697">
    <property type="entry name" value="SIS domain"/>
    <property type="match status" value="1"/>
</dbReference>
<dbReference type="NCBIfam" id="NF003915">
    <property type="entry name" value="PRK05441.1"/>
    <property type="match status" value="1"/>
</dbReference>
<dbReference type="GO" id="GO:0016835">
    <property type="term" value="F:carbon-oxygen lyase activity"/>
    <property type="evidence" value="ECO:0007669"/>
    <property type="project" value="UniProtKB-UniRule"/>
</dbReference>
<dbReference type="EC" id="4.2.1.126" evidence="3"/>
<evidence type="ECO:0000256" key="3">
    <source>
        <dbReference type="HAMAP-Rule" id="MF_00068"/>
    </source>
</evidence>
<reference evidence="6" key="1">
    <citation type="submission" date="2019-06" db="EMBL/GenBank/DDBJ databases">
        <title>Alistipes onderdonkii subsp. vulgaris subsp. nov., Alistipes dispar sp. nov. and Alistipes communis sp. nov., isolated from human faeces, and creation of Alistipes onderdonkii subsp. onderdonkii subsp. nov.</title>
        <authorList>
            <person name="Sakamoto M."/>
            <person name="Ikeyama N."/>
            <person name="Ogata Y."/>
            <person name="Suda W."/>
            <person name="Iino T."/>
            <person name="Hattori M."/>
            <person name="Ohkuma M."/>
        </authorList>
    </citation>
    <scope>NUCLEOTIDE SEQUENCE [LARGE SCALE GENOMIC DNA]</scope>
    <source>
        <strain evidence="6">5CBH24</strain>
    </source>
</reference>
<accession>A0A4Y1WVG9</accession>
<dbReference type="GO" id="GO:0046348">
    <property type="term" value="P:amino sugar catabolic process"/>
    <property type="evidence" value="ECO:0007669"/>
    <property type="project" value="InterPro"/>
</dbReference>
<organism evidence="5 6">
    <name type="scientific">Alistipes communis</name>
    <dbReference type="NCBI Taxonomy" id="2585118"/>
    <lineage>
        <taxon>Bacteria</taxon>
        <taxon>Pseudomonadati</taxon>
        <taxon>Bacteroidota</taxon>
        <taxon>Bacteroidia</taxon>
        <taxon>Bacteroidales</taxon>
        <taxon>Rikenellaceae</taxon>
        <taxon>Alistipes</taxon>
    </lineage>
</organism>
<dbReference type="HAMAP" id="MF_00068">
    <property type="entry name" value="MurQ"/>
    <property type="match status" value="1"/>
</dbReference>
<gene>
    <name evidence="3 5" type="primary">murQ</name>
    <name evidence="5" type="ORF">A5CBH24_17470</name>
</gene>
<dbReference type="Gene3D" id="3.40.50.10490">
    <property type="entry name" value="Glucose-6-phosphate isomerase like protein, domain 1"/>
    <property type="match status" value="1"/>
</dbReference>
<keyword evidence="6" id="KW-1185">Reference proteome</keyword>
<dbReference type="InterPro" id="IPR001347">
    <property type="entry name" value="SIS_dom"/>
</dbReference>
<dbReference type="InterPro" id="IPR005488">
    <property type="entry name" value="Etherase_MurQ"/>
</dbReference>
<dbReference type="RefSeq" id="WP_141412889.1">
    <property type="nucleotide sequence ID" value="NZ_AP019735.1"/>
</dbReference>
<dbReference type="KEGG" id="acou:A5CBH24_17470"/>
<evidence type="ECO:0000259" key="4">
    <source>
        <dbReference type="PROSITE" id="PS51464"/>
    </source>
</evidence>
<dbReference type="UniPathway" id="UPA00342"/>
<dbReference type="AlphaFoldDB" id="A0A4Y1WVG9"/>
<feature type="active site" evidence="3">
    <location>
        <position position="112"/>
    </location>
</feature>
<dbReference type="GO" id="GO:0097367">
    <property type="term" value="F:carbohydrate derivative binding"/>
    <property type="evidence" value="ECO:0007669"/>
    <property type="project" value="InterPro"/>
</dbReference>